<proteinExistence type="predicted"/>
<accession>A0ABD3GKF0</accession>
<protein>
    <submittedName>
        <fullName evidence="1">Uncharacterized protein</fullName>
    </submittedName>
</protein>
<reference evidence="1 2" key="1">
    <citation type="submission" date="2024-09" db="EMBL/GenBank/DDBJ databases">
        <title>Chromosome-scale assembly of Riccia sorocarpa.</title>
        <authorList>
            <person name="Paukszto L."/>
        </authorList>
    </citation>
    <scope>NUCLEOTIDE SEQUENCE [LARGE SCALE GENOMIC DNA]</scope>
    <source>
        <strain evidence="1">LP-2024</strain>
        <tissue evidence="1">Aerial parts of the thallus</tissue>
    </source>
</reference>
<evidence type="ECO:0000313" key="1">
    <source>
        <dbReference type="EMBL" id="KAL3678560.1"/>
    </source>
</evidence>
<dbReference type="AlphaFoldDB" id="A0ABD3GKF0"/>
<keyword evidence="2" id="KW-1185">Reference proteome</keyword>
<evidence type="ECO:0000313" key="2">
    <source>
        <dbReference type="Proteomes" id="UP001633002"/>
    </source>
</evidence>
<dbReference type="EMBL" id="JBJQOH010000007">
    <property type="protein sequence ID" value="KAL3678560.1"/>
    <property type="molecule type" value="Genomic_DNA"/>
</dbReference>
<dbReference type="PANTHER" id="PTHR33246:SF51">
    <property type="entry name" value="MYB_SANT-LIKE DOMAIN-CONTAINING PROTEIN"/>
    <property type="match status" value="1"/>
</dbReference>
<gene>
    <name evidence="1" type="ORF">R1sor_021516</name>
</gene>
<dbReference type="PANTHER" id="PTHR33246">
    <property type="entry name" value="CCHC-TYPE DOMAIN-CONTAINING PROTEIN"/>
    <property type="match status" value="1"/>
</dbReference>
<sequence>MGELESIAKQDLCIGKAGHFDGVCGSVQEVEDSFLVHSIVGGETNMASKSKRVNSKPDGKTDRYVLKESDYELIVSYLEEPDNFAALFGSGGKTKIGGKHQTKTTAFAVMAVQLQRSGLTDEDIARGITLEAKLNKACPFFYRMDALFGTKSNMVPPATCELGIPRVPAVQILSEDEGSDEEDLTCLEDPKSVSLEEALRFSTVDKPVKNDLVPDSQVQMPSIQDEVPQNAGSEFPSKIIAGSEGCFITGAENCRGARKNGEKKST</sequence>
<dbReference type="Proteomes" id="UP001633002">
    <property type="component" value="Unassembled WGS sequence"/>
</dbReference>
<comment type="caution">
    <text evidence="1">The sequence shown here is derived from an EMBL/GenBank/DDBJ whole genome shotgun (WGS) entry which is preliminary data.</text>
</comment>
<organism evidence="1 2">
    <name type="scientific">Riccia sorocarpa</name>
    <dbReference type="NCBI Taxonomy" id="122646"/>
    <lineage>
        <taxon>Eukaryota</taxon>
        <taxon>Viridiplantae</taxon>
        <taxon>Streptophyta</taxon>
        <taxon>Embryophyta</taxon>
        <taxon>Marchantiophyta</taxon>
        <taxon>Marchantiopsida</taxon>
        <taxon>Marchantiidae</taxon>
        <taxon>Marchantiales</taxon>
        <taxon>Ricciaceae</taxon>
        <taxon>Riccia</taxon>
    </lineage>
</organism>
<name>A0ABD3GKF0_9MARC</name>